<dbReference type="GO" id="GO:0015697">
    <property type="term" value="P:quaternary ammonium group transport"/>
    <property type="evidence" value="ECO:0007669"/>
    <property type="project" value="UniProtKB-ARBA"/>
</dbReference>
<evidence type="ECO:0000313" key="6">
    <source>
        <dbReference type="EMBL" id="CAA9573603.1"/>
    </source>
</evidence>
<evidence type="ECO:0000256" key="3">
    <source>
        <dbReference type="ARBA" id="ARBA00022741"/>
    </source>
</evidence>
<dbReference type="GO" id="GO:0016887">
    <property type="term" value="F:ATP hydrolysis activity"/>
    <property type="evidence" value="ECO:0007669"/>
    <property type="project" value="InterPro"/>
</dbReference>
<dbReference type="AlphaFoldDB" id="A0A6J4VAS3"/>
<evidence type="ECO:0000256" key="1">
    <source>
        <dbReference type="ARBA" id="ARBA00005417"/>
    </source>
</evidence>
<feature type="domain" description="ABC transporter" evidence="5">
    <location>
        <begin position="2"/>
        <end position="240"/>
    </location>
</feature>
<dbReference type="PROSITE" id="PS00211">
    <property type="entry name" value="ABC_TRANSPORTER_1"/>
    <property type="match status" value="1"/>
</dbReference>
<dbReference type="InterPro" id="IPR003439">
    <property type="entry name" value="ABC_transporter-like_ATP-bd"/>
</dbReference>
<accession>A0A6J4VAS3</accession>
<evidence type="ECO:0000256" key="4">
    <source>
        <dbReference type="ARBA" id="ARBA00022840"/>
    </source>
</evidence>
<evidence type="ECO:0000259" key="5">
    <source>
        <dbReference type="PROSITE" id="PS50893"/>
    </source>
</evidence>
<keyword evidence="3" id="KW-0547">Nucleotide-binding</keyword>
<sequence>MITLEHVSKTFGRKDRTVRAVDDVSLAVGAGELHVLIGPSGSGKTTTMRMINRLEEPTAGRITVDGRDVLAMNAVELRRKIGYVIQQGGLLPHFTVAENVAMVPRLLGWRRRRRRERAEELLTLVGLPPARFASRYPHELSGGQQQRVGVARALAADPPIILMDEPFGAVDPITRKQLQRELRRVQAAVNKTIVFVTHDIGEAFLLGDRITLMADGRVVQDGTPADLLRHPADPFVTAFIGEDRGLRALAHTSLVELAEPGGNGAGASSLALPGSLSVLEAGRELGRRGPTDGDGVWVNDEEGRPVGYLSFQRLATVLGETLAPAVDGSEEDSRGIPA</sequence>
<dbReference type="SUPFAM" id="SSF52540">
    <property type="entry name" value="P-loop containing nucleoside triphosphate hydrolases"/>
    <property type="match status" value="1"/>
</dbReference>
<dbReference type="Pfam" id="PF00005">
    <property type="entry name" value="ABC_tran"/>
    <property type="match status" value="1"/>
</dbReference>
<protein>
    <submittedName>
        <fullName evidence="6">ABC transporter, ATP-binding protein (Cluster 13, osmolytes)</fullName>
    </submittedName>
</protein>
<keyword evidence="2" id="KW-0813">Transport</keyword>
<dbReference type="FunFam" id="3.40.50.300:FF:000425">
    <property type="entry name" value="Probable ABC transporter, ATP-binding subunit"/>
    <property type="match status" value="1"/>
</dbReference>
<gene>
    <name evidence="6" type="ORF">AVDCRST_MAG49-3900</name>
</gene>
<dbReference type="PANTHER" id="PTHR43117">
    <property type="entry name" value="OSMOPROTECTANT IMPORT ATP-BINDING PROTEIN OSMV"/>
    <property type="match status" value="1"/>
</dbReference>
<dbReference type="PROSITE" id="PS50893">
    <property type="entry name" value="ABC_TRANSPORTER_2"/>
    <property type="match status" value="1"/>
</dbReference>
<evidence type="ECO:0000256" key="2">
    <source>
        <dbReference type="ARBA" id="ARBA00022448"/>
    </source>
</evidence>
<dbReference type="InterPro" id="IPR017871">
    <property type="entry name" value="ABC_transporter-like_CS"/>
</dbReference>
<dbReference type="InterPro" id="IPR003593">
    <property type="entry name" value="AAA+_ATPase"/>
</dbReference>
<reference evidence="6" key="1">
    <citation type="submission" date="2020-02" db="EMBL/GenBank/DDBJ databases">
        <authorList>
            <person name="Meier V. D."/>
        </authorList>
    </citation>
    <scope>NUCLEOTIDE SEQUENCE</scope>
    <source>
        <strain evidence="6">AVDCRST_MAG49</strain>
    </source>
</reference>
<dbReference type="Gene3D" id="3.40.50.300">
    <property type="entry name" value="P-loop containing nucleotide triphosphate hydrolases"/>
    <property type="match status" value="1"/>
</dbReference>
<dbReference type="SMART" id="SM00382">
    <property type="entry name" value="AAA"/>
    <property type="match status" value="1"/>
</dbReference>
<keyword evidence="4 6" id="KW-0067">ATP-binding</keyword>
<dbReference type="EMBL" id="CADCWG010000281">
    <property type="protein sequence ID" value="CAA9573603.1"/>
    <property type="molecule type" value="Genomic_DNA"/>
</dbReference>
<dbReference type="GO" id="GO:0005524">
    <property type="term" value="F:ATP binding"/>
    <property type="evidence" value="ECO:0007669"/>
    <property type="project" value="UniProtKB-KW"/>
</dbReference>
<name>A0A6J4VAS3_9BACT</name>
<dbReference type="PANTHER" id="PTHR43117:SF4">
    <property type="entry name" value="OSMOPROTECTANT IMPORT ATP-BINDING PROTEIN OSMV"/>
    <property type="match status" value="1"/>
</dbReference>
<organism evidence="6">
    <name type="scientific">uncultured Thermomicrobiales bacterium</name>
    <dbReference type="NCBI Taxonomy" id="1645740"/>
    <lineage>
        <taxon>Bacteria</taxon>
        <taxon>Pseudomonadati</taxon>
        <taxon>Thermomicrobiota</taxon>
        <taxon>Thermomicrobia</taxon>
        <taxon>Thermomicrobiales</taxon>
        <taxon>environmental samples</taxon>
    </lineage>
</organism>
<proteinExistence type="inferred from homology"/>
<dbReference type="InterPro" id="IPR027417">
    <property type="entry name" value="P-loop_NTPase"/>
</dbReference>
<comment type="similarity">
    <text evidence="1">Belongs to the ABC transporter superfamily.</text>
</comment>